<dbReference type="Proteomes" id="UP000614058">
    <property type="component" value="Unassembled WGS sequence"/>
</dbReference>
<reference evidence="1 2" key="1">
    <citation type="journal article" date="2021" name="Pathogens">
        <title>Isolation and Characterization of Kingella bonacorsii sp. nov., A Novel Kingella Species Detected in a Stable Periodontitis Subject.</title>
        <authorList>
            <person name="Antezack A."/>
            <person name="Boxberger M."/>
            <person name="Rolland C."/>
            <person name="Monnet-Corti V."/>
            <person name="La Scola B."/>
        </authorList>
    </citation>
    <scope>NUCLEOTIDE SEQUENCE [LARGE SCALE GENOMIC DNA]</scope>
    <source>
        <strain evidence="1 2">Marseille-Q4569</strain>
    </source>
</reference>
<accession>A0ABS1BQ35</accession>
<evidence type="ECO:0000313" key="2">
    <source>
        <dbReference type="Proteomes" id="UP000614058"/>
    </source>
</evidence>
<gene>
    <name evidence="1" type="ORF">JDW22_00265</name>
</gene>
<evidence type="ECO:0000313" key="1">
    <source>
        <dbReference type="EMBL" id="MBK0395052.1"/>
    </source>
</evidence>
<protein>
    <submittedName>
        <fullName evidence="1">Uncharacterized protein</fullName>
    </submittedName>
</protein>
<dbReference type="EMBL" id="JAEHNZ010000001">
    <property type="protein sequence ID" value="MBK0395052.1"/>
    <property type="molecule type" value="Genomic_DNA"/>
</dbReference>
<keyword evidence="2" id="KW-1185">Reference proteome</keyword>
<proteinExistence type="predicted"/>
<organism evidence="1 2">
    <name type="scientific">Kingella bonacorsii</name>
    <dbReference type="NCBI Taxonomy" id="2796361"/>
    <lineage>
        <taxon>Bacteria</taxon>
        <taxon>Pseudomonadati</taxon>
        <taxon>Pseudomonadota</taxon>
        <taxon>Betaproteobacteria</taxon>
        <taxon>Neisseriales</taxon>
        <taxon>Neisseriaceae</taxon>
        <taxon>Kingella</taxon>
    </lineage>
</organism>
<comment type="caution">
    <text evidence="1">The sequence shown here is derived from an EMBL/GenBank/DDBJ whole genome shotgun (WGS) entry which is preliminary data.</text>
</comment>
<name>A0ABS1BQ35_9NEIS</name>
<sequence length="81" mass="7921">MQLFFGGLVVLIDKLGLDGVGGNLGAPVVLDGDEVGVVVGVFVELDVEGGLAVEGEVLQDALAEAVDGVDGSVVKIADGGG</sequence>